<comment type="caution">
    <text evidence="1">The sequence shown here is derived from an EMBL/GenBank/DDBJ whole genome shotgun (WGS) entry which is preliminary data.</text>
</comment>
<proteinExistence type="predicted"/>
<accession>A0ACC0VVG9</accession>
<dbReference type="EMBL" id="CM047585">
    <property type="protein sequence ID" value="KAI9910197.1"/>
    <property type="molecule type" value="Genomic_DNA"/>
</dbReference>
<evidence type="ECO:0000313" key="2">
    <source>
        <dbReference type="Proteomes" id="UP001163321"/>
    </source>
</evidence>
<protein>
    <submittedName>
        <fullName evidence="1">Uncharacterized protein</fullName>
    </submittedName>
</protein>
<keyword evidence="2" id="KW-1185">Reference proteome</keyword>
<organism evidence="1 2">
    <name type="scientific">Peronosclerospora sorghi</name>
    <dbReference type="NCBI Taxonomy" id="230839"/>
    <lineage>
        <taxon>Eukaryota</taxon>
        <taxon>Sar</taxon>
        <taxon>Stramenopiles</taxon>
        <taxon>Oomycota</taxon>
        <taxon>Peronosporomycetes</taxon>
        <taxon>Peronosporales</taxon>
        <taxon>Peronosporaceae</taxon>
        <taxon>Peronosclerospora</taxon>
    </lineage>
</organism>
<reference evidence="1 2" key="1">
    <citation type="journal article" date="2022" name="bioRxiv">
        <title>The genome of the oomycete Peronosclerospora sorghi, a cosmopolitan pathogen of maize and sorghum, is inflated with dispersed pseudogenes.</title>
        <authorList>
            <person name="Fletcher K."/>
            <person name="Martin F."/>
            <person name="Isakeit T."/>
            <person name="Cavanaugh K."/>
            <person name="Magill C."/>
            <person name="Michelmore R."/>
        </authorList>
    </citation>
    <scope>NUCLEOTIDE SEQUENCE [LARGE SCALE GENOMIC DNA]</scope>
    <source>
        <strain evidence="1">P6</strain>
    </source>
</reference>
<dbReference type="Proteomes" id="UP001163321">
    <property type="component" value="Chromosome 6"/>
</dbReference>
<gene>
    <name evidence="1" type="ORF">PsorP6_010247</name>
</gene>
<sequence length="171" mass="19553">MAARILAEPADLVRAKHWEKSDTLATRTSKAWLSYMDYFVETKLAGIKYLLKHLGNLLPPEGLSSFFREAKKCPSMGRAMEQSPETMFKVIGLAEKEEAVIKHPTFPIWLADKQSHDSRYPAYKKSFTAIFAYHFGRDSVPKLVHKLKEVHRDKKTRLARTGIMLSLDDVS</sequence>
<evidence type="ECO:0000313" key="1">
    <source>
        <dbReference type="EMBL" id="KAI9910197.1"/>
    </source>
</evidence>
<name>A0ACC0VVG9_9STRA</name>